<reference evidence="2" key="1">
    <citation type="journal article" date="2024" name="Proc. Natl. Acad. Sci. U.S.A.">
        <title>Extraordinary preservation of gene collinearity over three hundred million years revealed in homosporous lycophytes.</title>
        <authorList>
            <person name="Li C."/>
            <person name="Wickell D."/>
            <person name="Kuo L.Y."/>
            <person name="Chen X."/>
            <person name="Nie B."/>
            <person name="Liao X."/>
            <person name="Peng D."/>
            <person name="Ji J."/>
            <person name="Jenkins J."/>
            <person name="Williams M."/>
            <person name="Shu S."/>
            <person name="Plott C."/>
            <person name="Barry K."/>
            <person name="Rajasekar S."/>
            <person name="Grimwood J."/>
            <person name="Han X."/>
            <person name="Sun S."/>
            <person name="Hou Z."/>
            <person name="He W."/>
            <person name="Dai G."/>
            <person name="Sun C."/>
            <person name="Schmutz J."/>
            <person name="Leebens-Mack J.H."/>
            <person name="Li F.W."/>
            <person name="Wang L."/>
        </authorList>
    </citation>
    <scope>NUCLEOTIDE SEQUENCE [LARGE SCALE GENOMIC DNA]</scope>
    <source>
        <strain evidence="2">cv. PW_Plant_1</strain>
    </source>
</reference>
<gene>
    <name evidence="1" type="ORF">O6H91_01G156000</name>
</gene>
<dbReference type="EMBL" id="CM055092">
    <property type="protein sequence ID" value="KAJ7571231.1"/>
    <property type="molecule type" value="Genomic_DNA"/>
</dbReference>
<dbReference type="Proteomes" id="UP001162992">
    <property type="component" value="Chromosome 1"/>
</dbReference>
<evidence type="ECO:0000313" key="2">
    <source>
        <dbReference type="Proteomes" id="UP001162992"/>
    </source>
</evidence>
<accession>A0ACC2EXM2</accession>
<proteinExistence type="predicted"/>
<evidence type="ECO:0000313" key="1">
    <source>
        <dbReference type="EMBL" id="KAJ7571231.1"/>
    </source>
</evidence>
<organism evidence="1 2">
    <name type="scientific">Diphasiastrum complanatum</name>
    <name type="common">Issler's clubmoss</name>
    <name type="synonym">Lycopodium complanatum</name>
    <dbReference type="NCBI Taxonomy" id="34168"/>
    <lineage>
        <taxon>Eukaryota</taxon>
        <taxon>Viridiplantae</taxon>
        <taxon>Streptophyta</taxon>
        <taxon>Embryophyta</taxon>
        <taxon>Tracheophyta</taxon>
        <taxon>Lycopodiopsida</taxon>
        <taxon>Lycopodiales</taxon>
        <taxon>Lycopodiaceae</taxon>
        <taxon>Lycopodioideae</taxon>
        <taxon>Diphasiastrum</taxon>
    </lineage>
</organism>
<name>A0ACC2EXM2_DIPCM</name>
<protein>
    <submittedName>
        <fullName evidence="1">Uncharacterized protein</fullName>
    </submittedName>
</protein>
<keyword evidence="2" id="KW-1185">Reference proteome</keyword>
<sequence length="151" mass="17301">MKVTAQQQQTMLYHPSAVPTGKGFISWKVKAPADLVICNEEQVGYTSLRDVIPDYMRESKKNLPLQEVIHCGYRTPIKNHLVERAARAYLQPTVVKCKLNKKKFSSFYRKFKRCLSFSSMVSKRLKSSFVEAFGCLLKLLKAPFGFMNVIC</sequence>
<comment type="caution">
    <text evidence="1">The sequence shown here is derived from an EMBL/GenBank/DDBJ whole genome shotgun (WGS) entry which is preliminary data.</text>
</comment>